<dbReference type="PANTHER" id="PTHR30543">
    <property type="entry name" value="CHROMATE REDUCTASE"/>
    <property type="match status" value="1"/>
</dbReference>
<gene>
    <name evidence="2" type="ORF">SAMN04490220_0799</name>
</gene>
<dbReference type="InterPro" id="IPR050712">
    <property type="entry name" value="NAD(P)H-dep_reductase"/>
</dbReference>
<sequence>MTQAITRVLGISGSLRRDSFNTKLLAVAADGLPARIEYQRYEALRDIPPFNADDEGTPPAAVSHFRSLLDWADAVIIATPEYNASIPGQLKNAFDWASRPVTTAALRGLAVAVIGASTSSFGATWAQDQLRGSLGAAGARVVDLELAVAEVEDQLSDDGTFRDPQLLDQLTAILDALMAEADIAATERDASAPLGASR</sequence>
<feature type="domain" description="NADPH-dependent FMN reductase-like" evidence="1">
    <location>
        <begin position="6"/>
        <end position="150"/>
    </location>
</feature>
<dbReference type="InterPro" id="IPR029039">
    <property type="entry name" value="Flavoprotein-like_sf"/>
</dbReference>
<evidence type="ECO:0000259" key="1">
    <source>
        <dbReference type="Pfam" id="PF03358"/>
    </source>
</evidence>
<dbReference type="Pfam" id="PF03358">
    <property type="entry name" value="FMN_red"/>
    <property type="match status" value="1"/>
</dbReference>
<dbReference type="SUPFAM" id="SSF52218">
    <property type="entry name" value="Flavoproteins"/>
    <property type="match status" value="1"/>
</dbReference>
<dbReference type="GO" id="GO:0016491">
    <property type="term" value="F:oxidoreductase activity"/>
    <property type="evidence" value="ECO:0007669"/>
    <property type="project" value="InterPro"/>
</dbReference>
<dbReference type="Proteomes" id="UP000183407">
    <property type="component" value="Unassembled WGS sequence"/>
</dbReference>
<evidence type="ECO:0000313" key="2">
    <source>
        <dbReference type="EMBL" id="SEB43915.1"/>
    </source>
</evidence>
<evidence type="ECO:0000313" key="3">
    <source>
        <dbReference type="Proteomes" id="UP000183407"/>
    </source>
</evidence>
<organism evidence="2 3">
    <name type="scientific">Rhodococcus jostii</name>
    <dbReference type="NCBI Taxonomy" id="132919"/>
    <lineage>
        <taxon>Bacteria</taxon>
        <taxon>Bacillati</taxon>
        <taxon>Actinomycetota</taxon>
        <taxon>Actinomycetes</taxon>
        <taxon>Mycobacteriales</taxon>
        <taxon>Nocardiaceae</taxon>
        <taxon>Rhodococcus</taxon>
    </lineage>
</organism>
<dbReference type="GO" id="GO:0005829">
    <property type="term" value="C:cytosol"/>
    <property type="evidence" value="ECO:0007669"/>
    <property type="project" value="TreeGrafter"/>
</dbReference>
<dbReference type="OrthoDB" id="9812295at2"/>
<dbReference type="InterPro" id="IPR005025">
    <property type="entry name" value="FMN_Rdtase-like_dom"/>
</dbReference>
<reference evidence="3" key="1">
    <citation type="submission" date="2016-10" db="EMBL/GenBank/DDBJ databases">
        <authorList>
            <person name="Varghese N."/>
        </authorList>
    </citation>
    <scope>NUCLEOTIDE SEQUENCE [LARGE SCALE GENOMIC DNA]</scope>
    <source>
        <strain evidence="3">DSM 44719</strain>
    </source>
</reference>
<name>A0A1H4JCU3_RHOJO</name>
<dbReference type="RefSeq" id="WP_083400352.1">
    <property type="nucleotide sequence ID" value="NZ_FNTL01000003.1"/>
</dbReference>
<dbReference type="PANTHER" id="PTHR30543:SF21">
    <property type="entry name" value="NAD(P)H-DEPENDENT FMN REDUCTASE LOT6"/>
    <property type="match status" value="1"/>
</dbReference>
<dbReference type="GO" id="GO:0010181">
    <property type="term" value="F:FMN binding"/>
    <property type="evidence" value="ECO:0007669"/>
    <property type="project" value="TreeGrafter"/>
</dbReference>
<dbReference type="EMBL" id="FNTL01000003">
    <property type="protein sequence ID" value="SEB43915.1"/>
    <property type="molecule type" value="Genomic_DNA"/>
</dbReference>
<dbReference type="AlphaFoldDB" id="A0A1H4JCU3"/>
<protein>
    <submittedName>
        <fullName evidence="2">NAD(P)H-dependent FMN reductase</fullName>
    </submittedName>
</protein>
<proteinExistence type="predicted"/>
<dbReference type="Gene3D" id="3.40.50.360">
    <property type="match status" value="1"/>
</dbReference>
<accession>A0A1H4JCU3</accession>